<organism evidence="1">
    <name type="scientific">Culex pipiens</name>
    <name type="common">House mosquito</name>
    <dbReference type="NCBI Taxonomy" id="7175"/>
    <lineage>
        <taxon>Eukaryota</taxon>
        <taxon>Metazoa</taxon>
        <taxon>Ecdysozoa</taxon>
        <taxon>Arthropoda</taxon>
        <taxon>Hexapoda</taxon>
        <taxon>Insecta</taxon>
        <taxon>Pterygota</taxon>
        <taxon>Neoptera</taxon>
        <taxon>Endopterygota</taxon>
        <taxon>Diptera</taxon>
        <taxon>Nematocera</taxon>
        <taxon>Culicoidea</taxon>
        <taxon>Culicidae</taxon>
        <taxon>Culicinae</taxon>
        <taxon>Culicini</taxon>
        <taxon>Culex</taxon>
        <taxon>Culex</taxon>
    </lineage>
</organism>
<dbReference type="EMBL" id="HBUE01172063">
    <property type="protein sequence ID" value="CAG6515614.1"/>
    <property type="molecule type" value="Transcribed_RNA"/>
</dbReference>
<dbReference type="EMBL" id="HBUE01277513">
    <property type="protein sequence ID" value="CAG6567112.1"/>
    <property type="molecule type" value="Transcribed_RNA"/>
</dbReference>
<reference evidence="1" key="1">
    <citation type="submission" date="2021-05" db="EMBL/GenBank/DDBJ databases">
        <authorList>
            <person name="Alioto T."/>
            <person name="Alioto T."/>
            <person name="Gomez Garrido J."/>
        </authorList>
    </citation>
    <scope>NUCLEOTIDE SEQUENCE</scope>
</reference>
<dbReference type="AlphaFoldDB" id="A0A8D8DQ63"/>
<protein>
    <submittedName>
        <fullName evidence="1">(northern house mosquito) hypothetical protein</fullName>
    </submittedName>
</protein>
<evidence type="ECO:0000313" key="1">
    <source>
        <dbReference type="EMBL" id="CAG6515613.1"/>
    </source>
</evidence>
<sequence>MQVLQSKVMRLILKCDRLTPRQNMLDCLQWMSVRQRIEYNTLIFVFRVTKGMAPKYLTGTVVYGRDIHQYDTRGADNLRLQMCRKACTQNSLFYKGYSMYNQLPEAAKNTRNINEFKNLCKNFVRQRPME</sequence>
<proteinExistence type="predicted"/>
<dbReference type="EMBL" id="HBUE01172059">
    <property type="protein sequence ID" value="CAG6515613.1"/>
    <property type="molecule type" value="Transcribed_RNA"/>
</dbReference>
<accession>A0A8D8DQ63</accession>
<name>A0A8D8DQ63_CULPI</name>
<dbReference type="EMBL" id="HBUE01277517">
    <property type="protein sequence ID" value="CAG6567113.1"/>
    <property type="molecule type" value="Transcribed_RNA"/>
</dbReference>